<dbReference type="Gene3D" id="3.40.718.10">
    <property type="entry name" value="Isopropylmalate Dehydrogenase"/>
    <property type="match status" value="2"/>
</dbReference>
<comment type="caution">
    <text evidence="4">The sequence shown here is derived from an EMBL/GenBank/DDBJ whole genome shotgun (WGS) entry which is preliminary data.</text>
</comment>
<comment type="similarity">
    <text evidence="1">Belongs to the isocitrate and isopropylmalate dehydrogenases family.</text>
</comment>
<dbReference type="EMBL" id="CAXAJV020001301">
    <property type="protein sequence ID" value="CAL7951588.1"/>
    <property type="molecule type" value="Genomic_DNA"/>
</dbReference>
<organism evidence="4 5">
    <name type="scientific">Xylocopa violacea</name>
    <name type="common">Violet carpenter bee</name>
    <name type="synonym">Apis violacea</name>
    <dbReference type="NCBI Taxonomy" id="135666"/>
    <lineage>
        <taxon>Eukaryota</taxon>
        <taxon>Metazoa</taxon>
        <taxon>Ecdysozoa</taxon>
        <taxon>Arthropoda</taxon>
        <taxon>Hexapoda</taxon>
        <taxon>Insecta</taxon>
        <taxon>Pterygota</taxon>
        <taxon>Neoptera</taxon>
        <taxon>Endopterygota</taxon>
        <taxon>Hymenoptera</taxon>
        <taxon>Apocrita</taxon>
        <taxon>Aculeata</taxon>
        <taxon>Apoidea</taxon>
        <taxon>Anthophila</taxon>
        <taxon>Apidae</taxon>
        <taxon>Xylocopa</taxon>
        <taxon>Xylocopa</taxon>
    </lineage>
</organism>
<feature type="domain" description="Isopropylmalate dehydrogenase-like" evidence="3">
    <location>
        <begin position="53"/>
        <end position="343"/>
    </location>
</feature>
<dbReference type="Proteomes" id="UP001642520">
    <property type="component" value="Unassembled WGS sequence"/>
</dbReference>
<keyword evidence="5" id="KW-1185">Reference proteome</keyword>
<dbReference type="InterPro" id="IPR024084">
    <property type="entry name" value="IsoPropMal-DH-like_dom"/>
</dbReference>
<evidence type="ECO:0000259" key="3">
    <source>
        <dbReference type="SMART" id="SM01329"/>
    </source>
</evidence>
<name>A0ABP1PID5_XYLVO</name>
<evidence type="ECO:0000256" key="1">
    <source>
        <dbReference type="ARBA" id="ARBA00007769"/>
    </source>
</evidence>
<evidence type="ECO:0000256" key="2">
    <source>
        <dbReference type="ARBA" id="ARBA00022532"/>
    </source>
</evidence>
<accession>A0ABP1PID5</accession>
<dbReference type="PANTHER" id="PTHR11835">
    <property type="entry name" value="DECARBOXYLATING DEHYDROGENASES-ISOCITRATE, ISOPROPYLMALATE, TARTRATE"/>
    <property type="match status" value="1"/>
</dbReference>
<keyword evidence="2" id="KW-0816">Tricarboxylic acid cycle</keyword>
<dbReference type="PANTHER" id="PTHR11835:SF60">
    <property type="entry name" value="ISOCITRATE DEHYDROGENASE [NAD] SUBUNIT, MITOCHONDRIAL"/>
    <property type="match status" value="1"/>
</dbReference>
<evidence type="ECO:0000313" key="5">
    <source>
        <dbReference type="Proteomes" id="UP001642520"/>
    </source>
</evidence>
<protein>
    <recommendedName>
        <fullName evidence="3">Isopropylmalate dehydrogenase-like domain-containing protein</fullName>
    </recommendedName>
</protein>
<dbReference type="Pfam" id="PF00180">
    <property type="entry name" value="Iso_dh"/>
    <property type="match status" value="2"/>
</dbReference>
<gene>
    <name evidence="4" type="ORF">XYLVIOL_LOCUS10601</name>
</gene>
<evidence type="ECO:0000313" key="4">
    <source>
        <dbReference type="EMBL" id="CAL7951588.1"/>
    </source>
</evidence>
<reference evidence="4 5" key="1">
    <citation type="submission" date="2024-08" db="EMBL/GenBank/DDBJ databases">
        <authorList>
            <person name="Will J Nash"/>
            <person name="Angela Man"/>
            <person name="Seanna McTaggart"/>
            <person name="Kendall Baker"/>
            <person name="Tom Barker"/>
            <person name="Leah Catchpole"/>
            <person name="Alex Durrant"/>
            <person name="Karim Gharbi"/>
            <person name="Naomi Irish"/>
            <person name="Gemy Kaithakottil"/>
            <person name="Debby Ku"/>
            <person name="Aaliyah Providence"/>
            <person name="Felix Shaw"/>
            <person name="David Swarbreck"/>
            <person name="Chris Watkins"/>
            <person name="Ann M. McCartney"/>
            <person name="Giulio Formenti"/>
            <person name="Alice Mouton"/>
            <person name="Noel Vella"/>
            <person name="Bjorn M von Reumont"/>
            <person name="Adriana Vella"/>
            <person name="Wilfried Haerty"/>
        </authorList>
    </citation>
    <scope>NUCLEOTIDE SEQUENCE [LARGE SCALE GENOMIC DNA]</scope>
</reference>
<sequence>MAARSIVKYLRPKTVVTQIHRCATLSAFEIQHKTPTIKKVMPIPKAHYGGRHTVTLLPGAGIGPELMTYVKEIFSYAGVPVDFEDIDIDPNADDNIDLDYAITSIRRNGVALKGNIETRSTEAGVLSRNVALRNQLDLYVNVLHCVSYPGVNSRHKNIDIVIVRQNTEGEYAMLEHESVKGVVESMKVITNTNSERVARYAFEYAKRNGRKKITTVHKANIMKLSDGLFLDVSKRVAKDYPDITHNNMIIDNTCGAGLLAGKNYGDHYTIFEPGTRNTGTGIAGKNIANPIAMLNAAVDMLRHLGHKEHAVLIQNAINKTINQGVHTRDLGGQATSREVVDTIMKHIKLASN</sequence>
<proteinExistence type="inferred from homology"/>
<dbReference type="SMART" id="SM01329">
    <property type="entry name" value="Iso_dh"/>
    <property type="match status" value="1"/>
</dbReference>
<dbReference type="SUPFAM" id="SSF53659">
    <property type="entry name" value="Isocitrate/Isopropylmalate dehydrogenase-like"/>
    <property type="match status" value="1"/>
</dbReference>